<dbReference type="Gene3D" id="2.60.120.920">
    <property type="match status" value="1"/>
</dbReference>
<reference evidence="3" key="3">
    <citation type="submission" date="2019-06" db="EMBL/GenBank/DDBJ databases">
        <authorList>
            <person name="Poynton C."/>
            <person name="Hasenbein S."/>
            <person name="Benoit J.B."/>
            <person name="Sepulveda M.S."/>
            <person name="Poelchau M.F."/>
            <person name="Murali S.C."/>
            <person name="Chen S."/>
            <person name="Glastad K.M."/>
            <person name="Werren J.H."/>
            <person name="Vineis J.H."/>
            <person name="Bowen J.L."/>
            <person name="Friedrich M."/>
            <person name="Jones J."/>
            <person name="Robertson H.M."/>
            <person name="Feyereisen R."/>
            <person name="Mechler-Hickson A."/>
            <person name="Mathers N."/>
            <person name="Lee C.E."/>
            <person name="Colbourne J.K."/>
            <person name="Biales A."/>
            <person name="Johnston J.S."/>
            <person name="Wellborn G.A."/>
            <person name="Rosendale A.J."/>
            <person name="Cridge A.G."/>
            <person name="Munoz-Torres M.C."/>
            <person name="Bain P.A."/>
            <person name="Manny A.R."/>
            <person name="Major K.M."/>
            <person name="Lambert F.N."/>
            <person name="Vulpe C.D."/>
            <person name="Tuck P."/>
            <person name="Blalock B.J."/>
            <person name="Lin Y.-Y."/>
            <person name="Smith M.E."/>
            <person name="Ochoa-Acuna H."/>
            <person name="Chen M.-J.M."/>
            <person name="Childers C.P."/>
            <person name="Qu J."/>
            <person name="Dugan S."/>
            <person name="Lee S.L."/>
            <person name="Chao H."/>
            <person name="Dinh H."/>
            <person name="Han Y."/>
            <person name="Doddapaneni H."/>
            <person name="Worley K.C."/>
            <person name="Muzny D.M."/>
            <person name="Gibbs R.A."/>
            <person name="Richards S."/>
        </authorList>
    </citation>
    <scope>NUCLEOTIDE SEQUENCE</scope>
    <source>
        <strain evidence="3">HAZT.00-mixed</strain>
        <tissue evidence="3">Whole organism</tissue>
    </source>
</reference>
<dbReference type="SUPFAM" id="SSF49899">
    <property type="entry name" value="Concanavalin A-like lectins/glucanases"/>
    <property type="match status" value="1"/>
</dbReference>
<name>A0A6A0GRI1_HYAAZ</name>
<dbReference type="SMART" id="SM00588">
    <property type="entry name" value="NEUZ"/>
    <property type="match status" value="1"/>
</dbReference>
<organism evidence="3">
    <name type="scientific">Hyalella azteca</name>
    <name type="common">Amphipod</name>
    <dbReference type="NCBI Taxonomy" id="294128"/>
    <lineage>
        <taxon>Eukaryota</taxon>
        <taxon>Metazoa</taxon>
        <taxon>Ecdysozoa</taxon>
        <taxon>Arthropoda</taxon>
        <taxon>Crustacea</taxon>
        <taxon>Multicrustacea</taxon>
        <taxon>Malacostraca</taxon>
        <taxon>Eumalacostraca</taxon>
        <taxon>Peracarida</taxon>
        <taxon>Amphipoda</taxon>
        <taxon>Senticaudata</taxon>
        <taxon>Talitrida</taxon>
        <taxon>Talitroidea</taxon>
        <taxon>Hyalellidae</taxon>
        <taxon>Hyalella</taxon>
    </lineage>
</organism>
<dbReference type="EMBL" id="JQDR03016205">
    <property type="protein sequence ID" value="KAA0185581.1"/>
    <property type="molecule type" value="Genomic_DNA"/>
</dbReference>
<dbReference type="PANTHER" id="PTHR12429:SF14">
    <property type="entry name" value="NEURALIZED-LIKE PROTEIN 4"/>
    <property type="match status" value="1"/>
</dbReference>
<dbReference type="CDD" id="cd12887">
    <property type="entry name" value="SPRY_NHR_like"/>
    <property type="match status" value="1"/>
</dbReference>
<dbReference type="InterPro" id="IPR006573">
    <property type="entry name" value="NHR_dom"/>
</dbReference>
<dbReference type="PANTHER" id="PTHR12429">
    <property type="entry name" value="NEURALIZED"/>
    <property type="match status" value="1"/>
</dbReference>
<protein>
    <recommendedName>
        <fullName evidence="2">NHR domain-containing protein</fullName>
    </recommendedName>
</protein>
<feature type="domain" description="NHR" evidence="2">
    <location>
        <begin position="1"/>
        <end position="151"/>
    </location>
</feature>
<dbReference type="InterPro" id="IPR037962">
    <property type="entry name" value="Neuralized"/>
</dbReference>
<accession>A0A6A0GRI1</accession>
<reference evidence="3" key="1">
    <citation type="submission" date="2014-08" db="EMBL/GenBank/DDBJ databases">
        <authorList>
            <person name="Murali S."/>
            <person name="Richards S."/>
            <person name="Bandaranaike D."/>
            <person name="Bellair M."/>
            <person name="Blankenburg K."/>
            <person name="Chao H."/>
            <person name="Dinh H."/>
            <person name="Doddapaneni H."/>
            <person name="Dugan-Rocha S."/>
            <person name="Elkadiri S."/>
            <person name="Gnanaolivu R."/>
            <person name="Hughes D."/>
            <person name="Lee S."/>
            <person name="Li M."/>
            <person name="Ming W."/>
            <person name="Munidasa M."/>
            <person name="Muniz J."/>
            <person name="Nguyen L."/>
            <person name="Osuji N."/>
            <person name="Pu L.-L."/>
            <person name="Puazo M."/>
            <person name="Skinner E."/>
            <person name="Qu C."/>
            <person name="Quiroz J."/>
            <person name="Raj R."/>
            <person name="Weissenberger G."/>
            <person name="Xin Y."/>
            <person name="Zou X."/>
            <person name="Han Y."/>
            <person name="Worley K."/>
            <person name="Muzny D."/>
            <person name="Gibbs R."/>
        </authorList>
    </citation>
    <scope>NUCLEOTIDE SEQUENCE</scope>
    <source>
        <strain evidence="3">HAZT.00-mixed</strain>
        <tissue evidence="3">Whole organism</tissue>
    </source>
</reference>
<reference evidence="3" key="2">
    <citation type="journal article" date="2018" name="Environ. Sci. Technol.">
        <title>The Toxicogenome of Hyalella azteca: A Model for Sediment Ecotoxicology and Evolutionary Toxicology.</title>
        <authorList>
            <person name="Poynton H.C."/>
            <person name="Hasenbein S."/>
            <person name="Benoit J.B."/>
            <person name="Sepulveda M.S."/>
            <person name="Poelchau M.F."/>
            <person name="Hughes D.S.T."/>
            <person name="Murali S.C."/>
            <person name="Chen S."/>
            <person name="Glastad K.M."/>
            <person name="Goodisman M.A.D."/>
            <person name="Werren J.H."/>
            <person name="Vineis J.H."/>
            <person name="Bowen J.L."/>
            <person name="Friedrich M."/>
            <person name="Jones J."/>
            <person name="Robertson H.M."/>
            <person name="Feyereisen R."/>
            <person name="Mechler-Hickson A."/>
            <person name="Mathers N."/>
            <person name="Lee C.E."/>
            <person name="Colbourne J.K."/>
            <person name="Biales A."/>
            <person name="Johnston J.S."/>
            <person name="Wellborn G.A."/>
            <person name="Rosendale A.J."/>
            <person name="Cridge A.G."/>
            <person name="Munoz-Torres M.C."/>
            <person name="Bain P.A."/>
            <person name="Manny A.R."/>
            <person name="Major K.M."/>
            <person name="Lambert F.N."/>
            <person name="Vulpe C.D."/>
            <person name="Tuck P."/>
            <person name="Blalock B.J."/>
            <person name="Lin Y.Y."/>
            <person name="Smith M.E."/>
            <person name="Ochoa-Acuna H."/>
            <person name="Chen M.M."/>
            <person name="Childers C.P."/>
            <person name="Qu J."/>
            <person name="Dugan S."/>
            <person name="Lee S.L."/>
            <person name="Chao H."/>
            <person name="Dinh H."/>
            <person name="Han Y."/>
            <person name="Doddapaneni H."/>
            <person name="Worley K.C."/>
            <person name="Muzny D.M."/>
            <person name="Gibbs R.A."/>
            <person name="Richards S."/>
        </authorList>
    </citation>
    <scope>NUCLEOTIDE SEQUENCE</scope>
    <source>
        <strain evidence="3">HAZT.00-mixed</strain>
        <tissue evidence="3">Whole organism</tissue>
    </source>
</reference>
<dbReference type="PROSITE" id="PS51065">
    <property type="entry name" value="NHR"/>
    <property type="match status" value="1"/>
</dbReference>
<evidence type="ECO:0000256" key="1">
    <source>
        <dbReference type="SAM" id="MobiDB-lite"/>
    </source>
</evidence>
<feature type="compositionally biased region" description="Basic residues" evidence="1">
    <location>
        <begin position="202"/>
        <end position="214"/>
    </location>
</feature>
<dbReference type="Pfam" id="PF07177">
    <property type="entry name" value="Neuralized"/>
    <property type="match status" value="1"/>
</dbReference>
<dbReference type="Proteomes" id="UP000711488">
    <property type="component" value="Unassembled WGS sequence"/>
</dbReference>
<dbReference type="InterPro" id="IPR043136">
    <property type="entry name" value="B30.2/SPRY_sf"/>
</dbReference>
<dbReference type="AlphaFoldDB" id="A0A6A0GRI1"/>
<sequence length="243" mass="26444">MYEESCGSTAHEDFNHGVVLSSRPLRPGEILEVRLDQCVDKWAGSLEIGVTTHSPHSLDYPSTMTNVRTGTWMMTGNGVMHNGTTVIDEYGLNLDRLRVGDRVGVVRHANGAVHFFVNGVDQGVAATGVPETVYGVVDLYGQAAQATIVQQGTVAPCPSNVTAAQGLLKFDEVLALQRLALPRAARPQRAHHQGWPGGRAPPRGRRVQRRHRHQQPAAARGRDVRGVMIEKVVDRWTSSSPPP</sequence>
<dbReference type="FunFam" id="2.60.120.920:FF:000001">
    <property type="entry name" value="neuralized-like protein 4 isoform X1"/>
    <property type="match status" value="1"/>
</dbReference>
<dbReference type="InterPro" id="IPR013320">
    <property type="entry name" value="ConA-like_dom_sf"/>
</dbReference>
<gene>
    <name evidence="3" type="ORF">HAZT_HAZT006935</name>
</gene>
<comment type="caution">
    <text evidence="3">The sequence shown here is derived from an EMBL/GenBank/DDBJ whole genome shotgun (WGS) entry which is preliminary data.</text>
</comment>
<dbReference type="GO" id="GO:0061630">
    <property type="term" value="F:ubiquitin protein ligase activity"/>
    <property type="evidence" value="ECO:0007669"/>
    <property type="project" value="TreeGrafter"/>
</dbReference>
<evidence type="ECO:0000313" key="3">
    <source>
        <dbReference type="EMBL" id="KAA0185581.1"/>
    </source>
</evidence>
<proteinExistence type="predicted"/>
<feature type="region of interest" description="Disordered" evidence="1">
    <location>
        <begin position="185"/>
        <end position="224"/>
    </location>
</feature>
<evidence type="ECO:0000259" key="2">
    <source>
        <dbReference type="PROSITE" id="PS51065"/>
    </source>
</evidence>